<proteinExistence type="inferred from homology"/>
<sequence length="487" mass="53441">MSRPPPRSPGPSPVNARGEKKDLTMQFADIQEAHDFLAANPEVRSIELFLIDANGVPRGKLLHREELLAVFESGRPLPSTILGLTINGEDVDETGLVWDVGDADCWTFPLPGSLCLQPWRERPTGQLQVSMHPTLGLPATPADPRHLLARVINGLKGDGYHPVMAVELEFYLLDRERAADGRPLPARQMNGTRPQATQVYGIYELEQLQPFLDDLYDACEAQGLPARTAISEYAPGQVEITLEHRFDALQAIDEGIRYKRLVKGVANRHGLQACFMAKPFADLAGTGMHMHVSLADAEGNNLYASDLSDLEGDGAAGAGTLLRHSIAGMMATLLDSLALFCPNANSFRRFQANSYAPLAKSWGINNRTVSFRVPGGPAKSRHIEHRICGADANPYLAAAAILAGIHHGIRLQLDPGAPIEGNGYAQATEFLPTDWLTALRALEHSSWAREALGEEFLKVFLAIKQAEYRQFMGEVGEQDWRWYLTQA</sequence>
<dbReference type="InterPro" id="IPR008146">
    <property type="entry name" value="Gln_synth_cat_dom"/>
</dbReference>
<evidence type="ECO:0000256" key="2">
    <source>
        <dbReference type="ARBA" id="ARBA00022598"/>
    </source>
</evidence>
<gene>
    <name evidence="7" type="ORF">SAMN05216287_4074</name>
</gene>
<dbReference type="SMART" id="SM01230">
    <property type="entry name" value="Gln-synt_C"/>
    <property type="match status" value="1"/>
</dbReference>
<comment type="similarity">
    <text evidence="4 5">Belongs to the glutamine synthetase family.</text>
</comment>
<feature type="domain" description="GS catalytic" evidence="6">
    <location>
        <begin position="144"/>
        <end position="487"/>
    </location>
</feature>
<dbReference type="PROSITE" id="PS51987">
    <property type="entry name" value="GS_CATALYTIC"/>
    <property type="match status" value="1"/>
</dbReference>
<evidence type="ECO:0000256" key="4">
    <source>
        <dbReference type="PROSITE-ProRule" id="PRU01331"/>
    </source>
</evidence>
<dbReference type="PROSITE" id="PS00181">
    <property type="entry name" value="GLNA_ATP"/>
    <property type="match status" value="1"/>
</dbReference>
<dbReference type="GO" id="GO:0004356">
    <property type="term" value="F:glutamine synthetase activity"/>
    <property type="evidence" value="ECO:0007669"/>
    <property type="project" value="InterPro"/>
</dbReference>
<dbReference type="InterPro" id="IPR036651">
    <property type="entry name" value="Gln_synt_N_sf"/>
</dbReference>
<evidence type="ECO:0000259" key="6">
    <source>
        <dbReference type="PROSITE" id="PS51987"/>
    </source>
</evidence>
<dbReference type="STRING" id="1007099.SAMN05216287_4074"/>
<name>A0A1H3FIV4_9PSED</name>
<dbReference type="EMBL" id="FNNU01000007">
    <property type="protein sequence ID" value="SDX90074.1"/>
    <property type="molecule type" value="Genomic_DNA"/>
</dbReference>
<dbReference type="PANTHER" id="PTHR43785:SF12">
    <property type="entry name" value="TYPE-1 GLUTAMINE SYNTHETASE 2"/>
    <property type="match status" value="1"/>
</dbReference>
<evidence type="ECO:0000256" key="5">
    <source>
        <dbReference type="RuleBase" id="RU000384"/>
    </source>
</evidence>
<dbReference type="SUPFAM" id="SSF55931">
    <property type="entry name" value="Glutamine synthetase/guanido kinase"/>
    <property type="match status" value="1"/>
</dbReference>
<organism evidence="7 8">
    <name type="scientific">Pseudomonas kuykendallii</name>
    <dbReference type="NCBI Taxonomy" id="1007099"/>
    <lineage>
        <taxon>Bacteria</taxon>
        <taxon>Pseudomonadati</taxon>
        <taxon>Pseudomonadota</taxon>
        <taxon>Gammaproteobacteria</taxon>
        <taxon>Pseudomonadales</taxon>
        <taxon>Pseudomonadaceae</taxon>
        <taxon>Pseudomonas</taxon>
    </lineage>
</organism>
<dbReference type="SUPFAM" id="SSF54368">
    <property type="entry name" value="Glutamine synthetase, N-terminal domain"/>
    <property type="match status" value="1"/>
</dbReference>
<reference evidence="8" key="1">
    <citation type="submission" date="2016-10" db="EMBL/GenBank/DDBJ databases">
        <authorList>
            <person name="Varghese N."/>
            <person name="Submissions S."/>
        </authorList>
    </citation>
    <scope>NUCLEOTIDE SEQUENCE [LARGE SCALE GENOMIC DNA]</scope>
    <source>
        <strain evidence="8">NRRL B-59562</strain>
    </source>
</reference>
<dbReference type="PANTHER" id="PTHR43785">
    <property type="entry name" value="GAMMA-GLUTAMYLPUTRESCINE SYNTHETASE"/>
    <property type="match status" value="1"/>
</dbReference>
<keyword evidence="8" id="KW-1185">Reference proteome</keyword>
<accession>A0A1H3FIV4</accession>
<keyword evidence="3" id="KW-0460">Magnesium</keyword>
<protein>
    <submittedName>
        <fullName evidence="7">Glutamate--putrescine ligase</fullName>
    </submittedName>
</protein>
<evidence type="ECO:0000256" key="1">
    <source>
        <dbReference type="ARBA" id="ARBA00001946"/>
    </source>
</evidence>
<evidence type="ECO:0000256" key="3">
    <source>
        <dbReference type="ARBA" id="ARBA00022842"/>
    </source>
</evidence>
<evidence type="ECO:0000313" key="7">
    <source>
        <dbReference type="EMBL" id="SDX90074.1"/>
    </source>
</evidence>
<dbReference type="Pfam" id="PF00120">
    <property type="entry name" value="Gln-synt_C"/>
    <property type="match status" value="1"/>
</dbReference>
<dbReference type="GO" id="GO:0006542">
    <property type="term" value="P:glutamine biosynthetic process"/>
    <property type="evidence" value="ECO:0007669"/>
    <property type="project" value="InterPro"/>
</dbReference>
<dbReference type="GO" id="GO:0006598">
    <property type="term" value="P:polyamine catabolic process"/>
    <property type="evidence" value="ECO:0007669"/>
    <property type="project" value="TreeGrafter"/>
</dbReference>
<dbReference type="Proteomes" id="UP000243778">
    <property type="component" value="Unassembled WGS sequence"/>
</dbReference>
<evidence type="ECO:0000313" key="8">
    <source>
        <dbReference type="Proteomes" id="UP000243778"/>
    </source>
</evidence>
<comment type="cofactor">
    <cofactor evidence="1">
        <name>Mg(2+)</name>
        <dbReference type="ChEBI" id="CHEBI:18420"/>
    </cofactor>
</comment>
<dbReference type="Gene3D" id="3.30.590.10">
    <property type="entry name" value="Glutamine synthetase/guanido kinase, catalytic domain"/>
    <property type="match status" value="1"/>
</dbReference>
<dbReference type="InterPro" id="IPR014746">
    <property type="entry name" value="Gln_synth/guanido_kin_cat_dom"/>
</dbReference>
<dbReference type="InterPro" id="IPR027303">
    <property type="entry name" value="Gln_synth_gly_rich_site"/>
</dbReference>
<dbReference type="AlphaFoldDB" id="A0A1H3FIV4"/>
<keyword evidence="2 7" id="KW-0436">Ligase</keyword>